<dbReference type="SUPFAM" id="SSF161098">
    <property type="entry name" value="MetI-like"/>
    <property type="match status" value="1"/>
</dbReference>
<evidence type="ECO:0000256" key="5">
    <source>
        <dbReference type="ARBA" id="ARBA00022970"/>
    </source>
</evidence>
<keyword evidence="4 8" id="KW-0812">Transmembrane</keyword>
<dbReference type="GO" id="GO:0022857">
    <property type="term" value="F:transmembrane transporter activity"/>
    <property type="evidence" value="ECO:0007669"/>
    <property type="project" value="InterPro"/>
</dbReference>
<proteinExistence type="inferred from homology"/>
<evidence type="ECO:0000313" key="11">
    <source>
        <dbReference type="Proteomes" id="UP000199433"/>
    </source>
</evidence>
<dbReference type="RefSeq" id="WP_091266467.1">
    <property type="nucleotide sequence ID" value="NZ_FNFK01000017.1"/>
</dbReference>
<dbReference type="InterPro" id="IPR000515">
    <property type="entry name" value="MetI-like"/>
</dbReference>
<keyword evidence="2 8" id="KW-0813">Transport</keyword>
<dbReference type="CDD" id="cd06261">
    <property type="entry name" value="TM_PBP2"/>
    <property type="match status" value="1"/>
</dbReference>
<evidence type="ECO:0000256" key="2">
    <source>
        <dbReference type="ARBA" id="ARBA00022448"/>
    </source>
</evidence>
<keyword evidence="3" id="KW-1003">Cell membrane</keyword>
<dbReference type="InterPro" id="IPR035906">
    <property type="entry name" value="MetI-like_sf"/>
</dbReference>
<evidence type="ECO:0000256" key="7">
    <source>
        <dbReference type="ARBA" id="ARBA00023136"/>
    </source>
</evidence>
<feature type="domain" description="ABC transmembrane type-1" evidence="9">
    <location>
        <begin position="15"/>
        <end position="196"/>
    </location>
</feature>
<dbReference type="NCBIfam" id="TIGR01726">
    <property type="entry name" value="HEQRo_perm_3TM"/>
    <property type="match status" value="1"/>
</dbReference>
<evidence type="ECO:0000313" key="10">
    <source>
        <dbReference type="EMBL" id="SDK20560.1"/>
    </source>
</evidence>
<name>A0A1G9A2E7_9LACT</name>
<evidence type="ECO:0000256" key="8">
    <source>
        <dbReference type="RuleBase" id="RU363032"/>
    </source>
</evidence>
<protein>
    <submittedName>
        <fullName evidence="10">Amino acid ABC transporter membrane protein 1, PAAT family</fullName>
    </submittedName>
</protein>
<dbReference type="PANTHER" id="PTHR30614:SF0">
    <property type="entry name" value="L-CYSTINE TRANSPORT SYSTEM PERMEASE PROTEIN TCYL"/>
    <property type="match status" value="1"/>
</dbReference>
<comment type="similarity">
    <text evidence="8">Belongs to the binding-protein-dependent transport system permease family.</text>
</comment>
<evidence type="ECO:0000256" key="1">
    <source>
        <dbReference type="ARBA" id="ARBA00004651"/>
    </source>
</evidence>
<keyword evidence="6 8" id="KW-1133">Transmembrane helix</keyword>
<keyword evidence="7 8" id="KW-0472">Membrane</keyword>
<reference evidence="11" key="1">
    <citation type="submission" date="2016-10" db="EMBL/GenBank/DDBJ databases">
        <authorList>
            <person name="Varghese N."/>
            <person name="Submissions S."/>
        </authorList>
    </citation>
    <scope>NUCLEOTIDE SEQUENCE [LARGE SCALE GENOMIC DNA]</scope>
    <source>
        <strain evidence="11">DSM 19181</strain>
    </source>
</reference>
<organism evidence="10 11">
    <name type="scientific">Alkalibacterium thalassium</name>
    <dbReference type="NCBI Taxonomy" id="426701"/>
    <lineage>
        <taxon>Bacteria</taxon>
        <taxon>Bacillati</taxon>
        <taxon>Bacillota</taxon>
        <taxon>Bacilli</taxon>
        <taxon>Lactobacillales</taxon>
        <taxon>Carnobacteriaceae</taxon>
        <taxon>Alkalibacterium</taxon>
    </lineage>
</organism>
<dbReference type="GO" id="GO:0006865">
    <property type="term" value="P:amino acid transport"/>
    <property type="evidence" value="ECO:0007669"/>
    <property type="project" value="UniProtKB-KW"/>
</dbReference>
<dbReference type="GO" id="GO:0043190">
    <property type="term" value="C:ATP-binding cassette (ABC) transporter complex"/>
    <property type="evidence" value="ECO:0007669"/>
    <property type="project" value="InterPro"/>
</dbReference>
<comment type="subcellular location">
    <subcellularLocation>
        <location evidence="1 8">Cell membrane</location>
        <topology evidence="1 8">Multi-pass membrane protein</topology>
    </subcellularLocation>
</comment>
<accession>A0A1G9A2E7</accession>
<gene>
    <name evidence="10" type="ORF">SAMN04488098_101723</name>
</gene>
<keyword evidence="5" id="KW-0029">Amino-acid transport</keyword>
<dbReference type="Gene3D" id="1.10.3720.10">
    <property type="entry name" value="MetI-like"/>
    <property type="match status" value="1"/>
</dbReference>
<dbReference type="InterPro" id="IPR043429">
    <property type="entry name" value="ArtM/GltK/GlnP/TcyL/YhdX-like"/>
</dbReference>
<feature type="transmembrane region" description="Helical" evidence="8">
    <location>
        <begin position="6"/>
        <end position="34"/>
    </location>
</feature>
<dbReference type="STRING" id="426701.SAMN04488098_101723"/>
<feature type="transmembrane region" description="Helical" evidence="8">
    <location>
        <begin position="182"/>
        <end position="200"/>
    </location>
</feature>
<dbReference type="NCBIfam" id="TIGR03004">
    <property type="entry name" value="ectoine_ehuC"/>
    <property type="match status" value="1"/>
</dbReference>
<feature type="transmembrane region" description="Helical" evidence="8">
    <location>
        <begin position="46"/>
        <end position="71"/>
    </location>
</feature>
<dbReference type="EMBL" id="FNFK01000017">
    <property type="protein sequence ID" value="SDK20560.1"/>
    <property type="molecule type" value="Genomic_DNA"/>
</dbReference>
<feature type="transmembrane region" description="Helical" evidence="8">
    <location>
        <begin position="132"/>
        <end position="150"/>
    </location>
</feature>
<dbReference type="FunFam" id="1.10.3720.10:FF:000006">
    <property type="entry name" value="Glutamate/aspartate ABC transporter, permease protein GltK"/>
    <property type="match status" value="1"/>
</dbReference>
<dbReference type="PANTHER" id="PTHR30614">
    <property type="entry name" value="MEMBRANE COMPONENT OF AMINO ACID ABC TRANSPORTER"/>
    <property type="match status" value="1"/>
</dbReference>
<dbReference type="InterPro" id="IPR010065">
    <property type="entry name" value="AA_ABC_transptr_permease_3TM"/>
</dbReference>
<keyword evidence="11" id="KW-1185">Reference proteome</keyword>
<dbReference type="Pfam" id="PF00528">
    <property type="entry name" value="BPD_transp_1"/>
    <property type="match status" value="1"/>
</dbReference>
<dbReference type="PROSITE" id="PS50928">
    <property type="entry name" value="ABC_TM1"/>
    <property type="match status" value="1"/>
</dbReference>
<dbReference type="AlphaFoldDB" id="A0A1G9A2E7"/>
<evidence type="ECO:0000256" key="3">
    <source>
        <dbReference type="ARBA" id="ARBA00022475"/>
    </source>
</evidence>
<sequence>MSFWELIVSLLGQGLVITLLTTVLAAILALVLGFIGGLMRLSKNKFIRFIVAIYVEVFRGTSLLVQLFWIYFVLPMFGLRMSALTAAVLAIGLNYGAYTSEVVRSGIQSVDEGQTEASIALNFTRVQRMRRIIIPQAFIMMLPNLGNQLIELFKSTSLVALITLTDLTYQANVLNATTLQTTQIFTALLVIYFVIAWPMTKGMKMLERKMTEGRM</sequence>
<evidence type="ECO:0000256" key="4">
    <source>
        <dbReference type="ARBA" id="ARBA00022692"/>
    </source>
</evidence>
<dbReference type="InterPro" id="IPR014342">
    <property type="entry name" value="Ectoine_EhuC"/>
</dbReference>
<dbReference type="OrthoDB" id="9811552at2"/>
<evidence type="ECO:0000256" key="6">
    <source>
        <dbReference type="ARBA" id="ARBA00022989"/>
    </source>
</evidence>
<feature type="transmembrane region" description="Helical" evidence="8">
    <location>
        <begin position="77"/>
        <end position="98"/>
    </location>
</feature>
<evidence type="ECO:0000259" key="9">
    <source>
        <dbReference type="PROSITE" id="PS50928"/>
    </source>
</evidence>
<dbReference type="Proteomes" id="UP000199433">
    <property type="component" value="Unassembled WGS sequence"/>
</dbReference>